<dbReference type="Pfam" id="PF14833">
    <property type="entry name" value="NAD_binding_11"/>
    <property type="match status" value="1"/>
</dbReference>
<keyword evidence="8" id="KW-1185">Reference proteome</keyword>
<evidence type="ECO:0000256" key="2">
    <source>
        <dbReference type="ARBA" id="ARBA00023002"/>
    </source>
</evidence>
<dbReference type="PANTHER" id="PTHR43580:SF2">
    <property type="entry name" value="CYTOKINE-LIKE NUCLEAR FACTOR N-PAC"/>
    <property type="match status" value="1"/>
</dbReference>
<feature type="domain" description="3-hydroxyisobutyrate dehydrogenase-like NAD-binding" evidence="6">
    <location>
        <begin position="146"/>
        <end position="266"/>
    </location>
</feature>
<dbReference type="OrthoDB" id="3185659at2"/>
<dbReference type="InterPro" id="IPR036291">
    <property type="entry name" value="NAD(P)-bd_dom_sf"/>
</dbReference>
<keyword evidence="3" id="KW-0520">NAD</keyword>
<evidence type="ECO:0000313" key="8">
    <source>
        <dbReference type="Proteomes" id="UP000281708"/>
    </source>
</evidence>
<dbReference type="PANTHER" id="PTHR43580">
    <property type="entry name" value="OXIDOREDUCTASE GLYR1-RELATED"/>
    <property type="match status" value="1"/>
</dbReference>
<evidence type="ECO:0000259" key="6">
    <source>
        <dbReference type="Pfam" id="PF14833"/>
    </source>
</evidence>
<dbReference type="PIRSF" id="PIRSF000103">
    <property type="entry name" value="HIBADH"/>
    <property type="match status" value="1"/>
</dbReference>
<protein>
    <submittedName>
        <fullName evidence="7">NAD(P)-dependent oxidoreductase</fullName>
    </submittedName>
</protein>
<comment type="caution">
    <text evidence="7">The sequence shown here is derived from an EMBL/GenBank/DDBJ whole genome shotgun (WGS) entry which is preliminary data.</text>
</comment>
<dbReference type="SUPFAM" id="SSF51735">
    <property type="entry name" value="NAD(P)-binding Rossmann-fold domains"/>
    <property type="match status" value="1"/>
</dbReference>
<dbReference type="GO" id="GO:0050661">
    <property type="term" value="F:NADP binding"/>
    <property type="evidence" value="ECO:0007669"/>
    <property type="project" value="InterPro"/>
</dbReference>
<comment type="similarity">
    <text evidence="1">Belongs to the HIBADH-related family.</text>
</comment>
<evidence type="ECO:0000313" key="7">
    <source>
        <dbReference type="EMBL" id="RLV50428.1"/>
    </source>
</evidence>
<evidence type="ECO:0000256" key="4">
    <source>
        <dbReference type="PIRSR" id="PIRSR000103-1"/>
    </source>
</evidence>
<dbReference type="Pfam" id="PF03446">
    <property type="entry name" value="NAD_binding_2"/>
    <property type="match status" value="1"/>
</dbReference>
<dbReference type="InterPro" id="IPR013328">
    <property type="entry name" value="6PGD_dom2"/>
</dbReference>
<dbReference type="GO" id="GO:0016491">
    <property type="term" value="F:oxidoreductase activity"/>
    <property type="evidence" value="ECO:0007669"/>
    <property type="project" value="UniProtKB-KW"/>
</dbReference>
<dbReference type="InterPro" id="IPR008927">
    <property type="entry name" value="6-PGluconate_DH-like_C_sf"/>
</dbReference>
<dbReference type="InterPro" id="IPR051265">
    <property type="entry name" value="HIBADH-related_NP60_sf"/>
</dbReference>
<dbReference type="SUPFAM" id="SSF48179">
    <property type="entry name" value="6-phosphogluconate dehydrogenase C-terminal domain-like"/>
    <property type="match status" value="1"/>
</dbReference>
<feature type="domain" description="6-phosphogluconate dehydrogenase NADP-binding" evidence="5">
    <location>
        <begin position="2"/>
        <end position="143"/>
    </location>
</feature>
<accession>A0A3L8P7S2</accession>
<feature type="active site" evidence="4">
    <location>
        <position position="152"/>
    </location>
</feature>
<reference evidence="7 8" key="1">
    <citation type="submission" date="2018-10" db="EMBL/GenBank/DDBJ databases">
        <title>Marmoricola sp. 4Q3S-7 whole genome shotgun sequence.</title>
        <authorList>
            <person name="Li F."/>
        </authorList>
    </citation>
    <scope>NUCLEOTIDE SEQUENCE [LARGE SCALE GENOMIC DNA]</scope>
    <source>
        <strain evidence="7 8">4Q3S-7</strain>
    </source>
</reference>
<proteinExistence type="inferred from homology"/>
<dbReference type="InterPro" id="IPR006115">
    <property type="entry name" value="6PGDH_NADP-bd"/>
</dbReference>
<dbReference type="EMBL" id="RDBE01000001">
    <property type="protein sequence ID" value="RLV50428.1"/>
    <property type="molecule type" value="Genomic_DNA"/>
</dbReference>
<dbReference type="Proteomes" id="UP000281708">
    <property type="component" value="Unassembled WGS sequence"/>
</dbReference>
<dbReference type="Gene3D" id="1.10.1040.10">
    <property type="entry name" value="N-(1-d-carboxylethyl)-l-norvaline Dehydrogenase, domain 2"/>
    <property type="match status" value="1"/>
</dbReference>
<sequence length="270" mass="27157">MRVGCVGVGTMGGPIAAALAGAGFDVAVHDPSPTAVARTGLPQATPAELAERDVVVLSLPTPEVVLDVVPALVGTTVLDTSTVGPDTSLAAAEVLEGRYADCPVLGRPAAVGRWTIPVGGSQELVDLAAQVLAPVAARVVGVGPTGSAATLKVLNNLMLGVVNAATAEVLALAEASGLDPAVFVDTLVDSGAASVSGLFREVAPRAVRRDYTPTFSVALLHKDNAIALDLARRHGVELPVAQAAQELNGQALAHGRGDLDSIAVLEELLG</sequence>
<evidence type="ECO:0000256" key="1">
    <source>
        <dbReference type="ARBA" id="ARBA00009080"/>
    </source>
</evidence>
<evidence type="ECO:0000256" key="3">
    <source>
        <dbReference type="ARBA" id="ARBA00023027"/>
    </source>
</evidence>
<organism evidence="7 8">
    <name type="scientific">Nocardioides mangrovicus</name>
    <dbReference type="NCBI Taxonomy" id="2478913"/>
    <lineage>
        <taxon>Bacteria</taxon>
        <taxon>Bacillati</taxon>
        <taxon>Actinomycetota</taxon>
        <taxon>Actinomycetes</taxon>
        <taxon>Propionibacteriales</taxon>
        <taxon>Nocardioidaceae</taxon>
        <taxon>Nocardioides</taxon>
    </lineage>
</organism>
<dbReference type="AlphaFoldDB" id="A0A3L8P7S2"/>
<dbReference type="InterPro" id="IPR015815">
    <property type="entry name" value="HIBADH-related"/>
</dbReference>
<dbReference type="RefSeq" id="WP_121804109.1">
    <property type="nucleotide sequence ID" value="NZ_RDBE01000001.1"/>
</dbReference>
<dbReference type="InterPro" id="IPR029154">
    <property type="entry name" value="HIBADH-like_NADP-bd"/>
</dbReference>
<dbReference type="GO" id="GO:0051287">
    <property type="term" value="F:NAD binding"/>
    <property type="evidence" value="ECO:0007669"/>
    <property type="project" value="InterPro"/>
</dbReference>
<dbReference type="Gene3D" id="3.40.50.720">
    <property type="entry name" value="NAD(P)-binding Rossmann-like Domain"/>
    <property type="match status" value="1"/>
</dbReference>
<evidence type="ECO:0000259" key="5">
    <source>
        <dbReference type="Pfam" id="PF03446"/>
    </source>
</evidence>
<name>A0A3L8P7S2_9ACTN</name>
<gene>
    <name evidence="7" type="ORF">D9V37_00025</name>
</gene>
<keyword evidence="2" id="KW-0560">Oxidoreductase</keyword>